<dbReference type="STRING" id="139723.A0A182MUY6"/>
<feature type="region of interest" description="Disordered" evidence="1">
    <location>
        <begin position="94"/>
        <end position="146"/>
    </location>
</feature>
<name>A0A182MUY6_9DIPT</name>
<protein>
    <submittedName>
        <fullName evidence="2">Uncharacterized protein</fullName>
    </submittedName>
</protein>
<keyword evidence="3" id="KW-1185">Reference proteome</keyword>
<reference evidence="3" key="1">
    <citation type="submission" date="2013-09" db="EMBL/GenBank/DDBJ databases">
        <title>The Genome Sequence of Anopheles culicifacies species A.</title>
        <authorList>
            <consortium name="The Broad Institute Genomics Platform"/>
            <person name="Neafsey D.E."/>
            <person name="Besansky N."/>
            <person name="Howell P."/>
            <person name="Walton C."/>
            <person name="Young S.K."/>
            <person name="Zeng Q."/>
            <person name="Gargeya S."/>
            <person name="Fitzgerald M."/>
            <person name="Haas B."/>
            <person name="Abouelleil A."/>
            <person name="Allen A.W."/>
            <person name="Alvarado L."/>
            <person name="Arachchi H.M."/>
            <person name="Berlin A.M."/>
            <person name="Chapman S.B."/>
            <person name="Gainer-Dewar J."/>
            <person name="Goldberg J."/>
            <person name="Griggs A."/>
            <person name="Gujja S."/>
            <person name="Hansen M."/>
            <person name="Howarth C."/>
            <person name="Imamovic A."/>
            <person name="Ireland A."/>
            <person name="Larimer J."/>
            <person name="McCowan C."/>
            <person name="Murphy C."/>
            <person name="Pearson M."/>
            <person name="Poon T.W."/>
            <person name="Priest M."/>
            <person name="Roberts A."/>
            <person name="Saif S."/>
            <person name="Shea T."/>
            <person name="Sisk P."/>
            <person name="Sykes S."/>
            <person name="Wortman J."/>
            <person name="Nusbaum C."/>
            <person name="Birren B."/>
        </authorList>
    </citation>
    <scope>NUCLEOTIDE SEQUENCE [LARGE SCALE GENOMIC DNA]</scope>
    <source>
        <strain evidence="3">A-37</strain>
    </source>
</reference>
<feature type="compositionally biased region" description="Polar residues" evidence="1">
    <location>
        <begin position="22"/>
        <end position="41"/>
    </location>
</feature>
<feature type="region of interest" description="Disordered" evidence="1">
    <location>
        <begin position="1"/>
        <end position="70"/>
    </location>
</feature>
<dbReference type="EnsemblMetazoa" id="ACUA026863-RA">
    <property type="protein sequence ID" value="ACUA026863-PA"/>
    <property type="gene ID" value="ACUA026863"/>
</dbReference>
<proteinExistence type="predicted"/>
<dbReference type="Proteomes" id="UP000075883">
    <property type="component" value="Unassembled WGS sequence"/>
</dbReference>
<dbReference type="EMBL" id="AXCM01021456">
    <property type="status" value="NOT_ANNOTATED_CDS"/>
    <property type="molecule type" value="Genomic_DNA"/>
</dbReference>
<sequence>MSGMAPMAPPPPASGIPVYHQSGGTTASPKHKSSSFFNTFSRGMKSAGRGDKVIDRGGNTAPTLVAADHPLYGTTGQPMYHHQGQTSTVMLHRHGTLGSIGNGGMVGPEGSKEETVQPPSAIPPMAHVLNSPATDRRHRSPDPPPR</sequence>
<evidence type="ECO:0000313" key="2">
    <source>
        <dbReference type="EnsemblMetazoa" id="ACUA026863-PA"/>
    </source>
</evidence>
<accession>A0A182MUY6</accession>
<organism evidence="2 3">
    <name type="scientific">Anopheles culicifacies</name>
    <dbReference type="NCBI Taxonomy" id="139723"/>
    <lineage>
        <taxon>Eukaryota</taxon>
        <taxon>Metazoa</taxon>
        <taxon>Ecdysozoa</taxon>
        <taxon>Arthropoda</taxon>
        <taxon>Hexapoda</taxon>
        <taxon>Insecta</taxon>
        <taxon>Pterygota</taxon>
        <taxon>Neoptera</taxon>
        <taxon>Endopterygota</taxon>
        <taxon>Diptera</taxon>
        <taxon>Nematocera</taxon>
        <taxon>Culicoidea</taxon>
        <taxon>Culicidae</taxon>
        <taxon>Anophelinae</taxon>
        <taxon>Anopheles</taxon>
        <taxon>culicifacies species complex</taxon>
    </lineage>
</organism>
<dbReference type="VEuPathDB" id="VectorBase:ACUA026863"/>
<evidence type="ECO:0000256" key="1">
    <source>
        <dbReference type="SAM" id="MobiDB-lite"/>
    </source>
</evidence>
<dbReference type="AlphaFoldDB" id="A0A182MUY6"/>
<feature type="compositionally biased region" description="Gly residues" evidence="1">
    <location>
        <begin position="98"/>
        <end position="107"/>
    </location>
</feature>
<evidence type="ECO:0000313" key="3">
    <source>
        <dbReference type="Proteomes" id="UP000075883"/>
    </source>
</evidence>
<reference evidence="2" key="2">
    <citation type="submission" date="2020-05" db="UniProtKB">
        <authorList>
            <consortium name="EnsemblMetazoa"/>
        </authorList>
    </citation>
    <scope>IDENTIFICATION</scope>
    <source>
        <strain evidence="2">A-37</strain>
    </source>
</reference>